<proteinExistence type="predicted"/>
<keyword evidence="1" id="KW-0472">Membrane</keyword>
<keyword evidence="1" id="KW-0812">Transmembrane</keyword>
<keyword evidence="3" id="KW-1185">Reference proteome</keyword>
<gene>
    <name evidence="2" type="ORF">BDK51DRAFT_49660</name>
</gene>
<accession>A0A4P9W0K5</accession>
<sequence length="167" mass="18064">MAAPLIPPKVHIRADFDNPQGWTTPVSVTLTASCLILVSFLLVSDRARTRRRGNLDTGPPRPHGLRNLIARVTGNPLVQLLPVALAIALTTYVIGQWGNDGWDSDAYSSTMCVVTIVLVSLQALDVAARRFAWGASYFFPPTTWRAVARVGETICVAIALAVRVRSG</sequence>
<feature type="transmembrane region" description="Helical" evidence="1">
    <location>
        <begin position="106"/>
        <end position="124"/>
    </location>
</feature>
<dbReference type="AlphaFoldDB" id="A0A4P9W0K5"/>
<protein>
    <submittedName>
        <fullName evidence="2">Uncharacterized protein</fullName>
    </submittedName>
</protein>
<organism evidence="2 3">
    <name type="scientific">Blyttiomyces helicus</name>
    <dbReference type="NCBI Taxonomy" id="388810"/>
    <lineage>
        <taxon>Eukaryota</taxon>
        <taxon>Fungi</taxon>
        <taxon>Fungi incertae sedis</taxon>
        <taxon>Chytridiomycota</taxon>
        <taxon>Chytridiomycota incertae sedis</taxon>
        <taxon>Chytridiomycetes</taxon>
        <taxon>Chytridiomycetes incertae sedis</taxon>
        <taxon>Blyttiomyces</taxon>
    </lineage>
</organism>
<evidence type="ECO:0000313" key="3">
    <source>
        <dbReference type="Proteomes" id="UP000269721"/>
    </source>
</evidence>
<name>A0A4P9W0K5_9FUNG</name>
<dbReference type="EMBL" id="KZ999335">
    <property type="protein sequence ID" value="RKO85172.1"/>
    <property type="molecule type" value="Genomic_DNA"/>
</dbReference>
<evidence type="ECO:0000256" key="1">
    <source>
        <dbReference type="SAM" id="Phobius"/>
    </source>
</evidence>
<feature type="transmembrane region" description="Helical" evidence="1">
    <location>
        <begin position="76"/>
        <end position="94"/>
    </location>
</feature>
<dbReference type="Proteomes" id="UP000269721">
    <property type="component" value="Unassembled WGS sequence"/>
</dbReference>
<feature type="transmembrane region" description="Helical" evidence="1">
    <location>
        <begin position="22"/>
        <end position="43"/>
    </location>
</feature>
<evidence type="ECO:0000313" key="2">
    <source>
        <dbReference type="EMBL" id="RKO85172.1"/>
    </source>
</evidence>
<keyword evidence="1" id="KW-1133">Transmembrane helix</keyword>
<reference evidence="3" key="1">
    <citation type="journal article" date="2018" name="Nat. Microbiol.">
        <title>Leveraging single-cell genomics to expand the fungal tree of life.</title>
        <authorList>
            <person name="Ahrendt S.R."/>
            <person name="Quandt C.A."/>
            <person name="Ciobanu D."/>
            <person name="Clum A."/>
            <person name="Salamov A."/>
            <person name="Andreopoulos B."/>
            <person name="Cheng J.F."/>
            <person name="Woyke T."/>
            <person name="Pelin A."/>
            <person name="Henrissat B."/>
            <person name="Reynolds N.K."/>
            <person name="Benny G.L."/>
            <person name="Smith M.E."/>
            <person name="James T.Y."/>
            <person name="Grigoriev I.V."/>
        </authorList>
    </citation>
    <scope>NUCLEOTIDE SEQUENCE [LARGE SCALE GENOMIC DNA]</scope>
</reference>